<organism evidence="1 2">
    <name type="scientific">Vallicoccus soli</name>
    <dbReference type="NCBI Taxonomy" id="2339232"/>
    <lineage>
        <taxon>Bacteria</taxon>
        <taxon>Bacillati</taxon>
        <taxon>Actinomycetota</taxon>
        <taxon>Actinomycetes</taxon>
        <taxon>Motilibacterales</taxon>
        <taxon>Vallicoccaceae</taxon>
        <taxon>Vallicoccus</taxon>
    </lineage>
</organism>
<gene>
    <name evidence="1" type="ORF">D5H78_08735</name>
</gene>
<protein>
    <submittedName>
        <fullName evidence="1">SRPBCC family protein</fullName>
    </submittedName>
</protein>
<evidence type="ECO:0000313" key="1">
    <source>
        <dbReference type="EMBL" id="RJK96322.1"/>
    </source>
</evidence>
<name>A0A3A3Z165_9ACTN</name>
<accession>A0A3A3Z165</accession>
<dbReference type="Gene3D" id="3.30.530.20">
    <property type="match status" value="1"/>
</dbReference>
<dbReference type="OrthoDB" id="5244508at2"/>
<sequence length="135" mass="14571">MAEFEASRTVPVPPERLFEVAADVERMAAWVPMADEVHGAGADRVHLDGRDGEQDALFRARPEQRRLEWGTEADGSYAGWLQVYASGTDDRASEVNLHLSFLGDQPQAHGGAAARDVQAELERALEALAGLATSG</sequence>
<dbReference type="Pfam" id="PF10604">
    <property type="entry name" value="Polyketide_cyc2"/>
    <property type="match status" value="1"/>
</dbReference>
<keyword evidence="2" id="KW-1185">Reference proteome</keyword>
<dbReference type="InterPro" id="IPR023393">
    <property type="entry name" value="START-like_dom_sf"/>
</dbReference>
<dbReference type="RefSeq" id="WP_119950053.1">
    <property type="nucleotide sequence ID" value="NZ_QZEZ01000003.1"/>
</dbReference>
<proteinExistence type="predicted"/>
<reference evidence="1 2" key="1">
    <citation type="submission" date="2018-09" db="EMBL/GenBank/DDBJ databases">
        <title>YIM 75000 draft genome.</title>
        <authorList>
            <person name="Tang S."/>
            <person name="Feng Y."/>
        </authorList>
    </citation>
    <scope>NUCLEOTIDE SEQUENCE [LARGE SCALE GENOMIC DNA]</scope>
    <source>
        <strain evidence="1 2">YIM 75000</strain>
    </source>
</reference>
<dbReference type="SUPFAM" id="SSF55961">
    <property type="entry name" value="Bet v1-like"/>
    <property type="match status" value="1"/>
</dbReference>
<comment type="caution">
    <text evidence="1">The sequence shown here is derived from an EMBL/GenBank/DDBJ whole genome shotgun (WGS) entry which is preliminary data.</text>
</comment>
<dbReference type="EMBL" id="QZEZ01000003">
    <property type="protein sequence ID" value="RJK96322.1"/>
    <property type="molecule type" value="Genomic_DNA"/>
</dbReference>
<evidence type="ECO:0000313" key="2">
    <source>
        <dbReference type="Proteomes" id="UP000265614"/>
    </source>
</evidence>
<dbReference type="InterPro" id="IPR019587">
    <property type="entry name" value="Polyketide_cyclase/dehydratase"/>
</dbReference>
<dbReference type="AlphaFoldDB" id="A0A3A3Z165"/>
<dbReference type="Proteomes" id="UP000265614">
    <property type="component" value="Unassembled WGS sequence"/>
</dbReference>